<dbReference type="InterPro" id="IPR038063">
    <property type="entry name" value="Transpep_catalytic_dom"/>
</dbReference>
<dbReference type="AlphaFoldDB" id="A0AAI9N4R8"/>
<dbReference type="EMBL" id="AEEC02000005">
    <property type="protein sequence ID" value="EOA05826.1"/>
    <property type="molecule type" value="Genomic_DNA"/>
</dbReference>
<dbReference type="GO" id="GO:0009252">
    <property type="term" value="P:peptidoglycan biosynthetic process"/>
    <property type="evidence" value="ECO:0007669"/>
    <property type="project" value="UniProtKB-KW"/>
</dbReference>
<dbReference type="Pfam" id="PF03734">
    <property type="entry name" value="YkuD"/>
    <property type="match status" value="1"/>
</dbReference>
<feature type="active site" description="Proton donor/acceptor" evidence="7">
    <location>
        <position position="188"/>
    </location>
</feature>
<sequence length="272" mass="29345">MPFRHSSIAGLTTALAVAIVALPGAAQSSAGAAVAIDAPELSRLFANEVHPRLQPPESEQLRYLALARSMLQEQEISLAEPQYVLVIDRAATVQAALLYWVDNGQPSRLIGATPVSTGRPGGFDHFLTPTGVYRHSVDNPDYRALGTRNSHGIRGYGVRGMRVFDLGWQNATRGWGKGGVGTMRLQMHATDPDLLEPLLGTRQSKGCIRIPASLNQLLDEHGVLDAEYQAARNAGMRIVPTMPVGDVTGAGRYVIVVDTETPERPDWALPSH</sequence>
<dbReference type="RefSeq" id="WP_006462192.1">
    <property type="nucleotide sequence ID" value="NZ_AEEC02000005.1"/>
</dbReference>
<comment type="similarity">
    <text evidence="2">Belongs to the YkuD family.</text>
</comment>
<evidence type="ECO:0000256" key="6">
    <source>
        <dbReference type="ARBA" id="ARBA00023316"/>
    </source>
</evidence>
<evidence type="ECO:0000256" key="4">
    <source>
        <dbReference type="ARBA" id="ARBA00022960"/>
    </source>
</evidence>
<dbReference type="InterPro" id="IPR005490">
    <property type="entry name" value="LD_TPept_cat_dom"/>
</dbReference>
<organism evidence="10 11">
    <name type="scientific">Herbaspirillum frisingense GSF30</name>
    <dbReference type="NCBI Taxonomy" id="864073"/>
    <lineage>
        <taxon>Bacteria</taxon>
        <taxon>Pseudomonadati</taxon>
        <taxon>Pseudomonadota</taxon>
        <taxon>Betaproteobacteria</taxon>
        <taxon>Burkholderiales</taxon>
        <taxon>Oxalobacteraceae</taxon>
        <taxon>Herbaspirillum</taxon>
    </lineage>
</organism>
<dbReference type="Gene3D" id="2.40.440.10">
    <property type="entry name" value="L,D-transpeptidase catalytic domain-like"/>
    <property type="match status" value="1"/>
</dbReference>
<comment type="pathway">
    <text evidence="1 7">Cell wall biogenesis; peptidoglycan biosynthesis.</text>
</comment>
<reference evidence="10 11" key="1">
    <citation type="journal article" date="2013" name="Front. Microbiol.">
        <title>The genome of the endophytic bacterium H. frisingense GSF30(T) identifies diverse strategies in the Herbaspirillum genus to interact with plants.</title>
        <authorList>
            <person name="Straub D."/>
            <person name="Rothballer M."/>
            <person name="Hartmann A."/>
            <person name="Ludewig U."/>
        </authorList>
    </citation>
    <scope>NUCLEOTIDE SEQUENCE [LARGE SCALE GENOMIC DNA]</scope>
    <source>
        <strain evidence="10 11">GSF30</strain>
    </source>
</reference>
<feature type="signal peptide" evidence="8">
    <location>
        <begin position="1"/>
        <end position="32"/>
    </location>
</feature>
<keyword evidence="6 7" id="KW-0961">Cell wall biogenesis/degradation</keyword>
<evidence type="ECO:0000256" key="3">
    <source>
        <dbReference type="ARBA" id="ARBA00022679"/>
    </source>
</evidence>
<dbReference type="PROSITE" id="PS52029">
    <property type="entry name" value="LD_TPASE"/>
    <property type="match status" value="1"/>
</dbReference>
<dbReference type="Proteomes" id="UP000006772">
    <property type="component" value="Unassembled WGS sequence"/>
</dbReference>
<feature type="domain" description="L,D-TPase catalytic" evidence="9">
    <location>
        <begin position="86"/>
        <end position="241"/>
    </location>
</feature>
<dbReference type="GO" id="GO:0016740">
    <property type="term" value="F:transferase activity"/>
    <property type="evidence" value="ECO:0007669"/>
    <property type="project" value="UniProtKB-KW"/>
</dbReference>
<evidence type="ECO:0000256" key="5">
    <source>
        <dbReference type="ARBA" id="ARBA00022984"/>
    </source>
</evidence>
<evidence type="ECO:0000313" key="11">
    <source>
        <dbReference type="Proteomes" id="UP000006772"/>
    </source>
</evidence>
<proteinExistence type="inferred from homology"/>
<gene>
    <name evidence="10" type="ORF">HFRIS_005188</name>
</gene>
<evidence type="ECO:0000313" key="10">
    <source>
        <dbReference type="EMBL" id="EOA05826.1"/>
    </source>
</evidence>
<keyword evidence="8" id="KW-0732">Signal</keyword>
<dbReference type="GO" id="GO:0071555">
    <property type="term" value="P:cell wall organization"/>
    <property type="evidence" value="ECO:0007669"/>
    <property type="project" value="UniProtKB-UniRule"/>
</dbReference>
<keyword evidence="3" id="KW-0808">Transferase</keyword>
<dbReference type="SUPFAM" id="SSF141523">
    <property type="entry name" value="L,D-transpeptidase catalytic domain-like"/>
    <property type="match status" value="1"/>
</dbReference>
<evidence type="ECO:0000259" key="9">
    <source>
        <dbReference type="PROSITE" id="PS52029"/>
    </source>
</evidence>
<dbReference type="CDD" id="cd16913">
    <property type="entry name" value="YkuD_like"/>
    <property type="match status" value="1"/>
</dbReference>
<keyword evidence="4 7" id="KW-0133">Cell shape</keyword>
<dbReference type="GO" id="GO:0008360">
    <property type="term" value="P:regulation of cell shape"/>
    <property type="evidence" value="ECO:0007669"/>
    <property type="project" value="UniProtKB-UniRule"/>
</dbReference>
<accession>A0AAI9N4R8</accession>
<protein>
    <recommendedName>
        <fullName evidence="9">L,D-TPase catalytic domain-containing protein</fullName>
    </recommendedName>
</protein>
<evidence type="ECO:0000256" key="2">
    <source>
        <dbReference type="ARBA" id="ARBA00005992"/>
    </source>
</evidence>
<comment type="caution">
    <text evidence="10">The sequence shown here is derived from an EMBL/GenBank/DDBJ whole genome shotgun (WGS) entry which is preliminary data.</text>
</comment>
<evidence type="ECO:0000256" key="8">
    <source>
        <dbReference type="SAM" id="SignalP"/>
    </source>
</evidence>
<keyword evidence="5 7" id="KW-0573">Peptidoglycan synthesis</keyword>
<feature type="active site" description="Nucleophile" evidence="7">
    <location>
        <position position="207"/>
    </location>
</feature>
<evidence type="ECO:0000256" key="7">
    <source>
        <dbReference type="PROSITE-ProRule" id="PRU01373"/>
    </source>
</evidence>
<feature type="chain" id="PRO_5042482334" description="L,D-TPase catalytic domain-containing protein" evidence="8">
    <location>
        <begin position="33"/>
        <end position="272"/>
    </location>
</feature>
<evidence type="ECO:0000256" key="1">
    <source>
        <dbReference type="ARBA" id="ARBA00004752"/>
    </source>
</evidence>
<dbReference type="GO" id="GO:0004180">
    <property type="term" value="F:carboxypeptidase activity"/>
    <property type="evidence" value="ECO:0007669"/>
    <property type="project" value="UniProtKB-ARBA"/>
</dbReference>
<name>A0AAI9N4R8_9BURK</name>